<reference evidence="1" key="1">
    <citation type="submission" date="2020-05" db="EMBL/GenBank/DDBJ databases">
        <authorList>
            <person name="Chiriac C."/>
            <person name="Salcher M."/>
            <person name="Ghai R."/>
            <person name="Kavagutti S V."/>
        </authorList>
    </citation>
    <scope>NUCLEOTIDE SEQUENCE</scope>
</reference>
<gene>
    <name evidence="1" type="ORF">UFOPK3376_03009</name>
</gene>
<organism evidence="1">
    <name type="scientific">freshwater metagenome</name>
    <dbReference type="NCBI Taxonomy" id="449393"/>
    <lineage>
        <taxon>unclassified sequences</taxon>
        <taxon>metagenomes</taxon>
        <taxon>ecological metagenomes</taxon>
    </lineage>
</organism>
<name>A0A6J7FHF9_9ZZZZ</name>
<dbReference type="AlphaFoldDB" id="A0A6J7FHF9"/>
<proteinExistence type="predicted"/>
<sequence>MFGAELDGTTLRLVRVEGSRVTAYEQVTITGQNSAARIMRHHLGRRGTGVLAWASPGIALRRSPLPSVPDRQVASAVRDVLDRHLPGGGALPGAGLVRPLQDSARSLATIGVITADAGLALRDGLGNTACSLVVAPFTLSHDGLYLALRSSCAELTLVQDGIAHVTRQLRCGGLIAGTQNDTLGLSLPPRSLELVAAGDTTDPTLLLAARRYVASLAREIHRTIEHWEWSGETCPRSLWVYGAGATLPHLPSFITSVGLTARQAPVSEELDLSVIPPDERLAAYGAIAAATAPIDEQPLIDLTRATRGRLGSGGSRTSGPSDPFAGFEGVMSGNGTRGFSSPVLGRSSDNSLPQGLGTVLIACAITAVFGLGAWWNATRALDNANSELTAAARSVQVGQARNDYASAVAQAASEVRRLSPKGSPGWNSALSTLMTYLPADPKVASIRMATNGEALEATVAAPLPMTAETVAAWRTALENIGTVAEPTVQSTPNGDTEVFVVTFPPPAISTVATGADAAGTGTVNP</sequence>
<accession>A0A6J7FHF9</accession>
<evidence type="ECO:0000313" key="1">
    <source>
        <dbReference type="EMBL" id="CAB4893328.1"/>
    </source>
</evidence>
<protein>
    <submittedName>
        <fullName evidence="1">Unannotated protein</fullName>
    </submittedName>
</protein>
<dbReference type="EMBL" id="CAFBLP010000125">
    <property type="protein sequence ID" value="CAB4893328.1"/>
    <property type="molecule type" value="Genomic_DNA"/>
</dbReference>